<comment type="similarity">
    <text evidence="1">Belongs to the sigma-70 factor family. ECF subfamily.</text>
</comment>
<evidence type="ECO:0000256" key="3">
    <source>
        <dbReference type="ARBA" id="ARBA00023082"/>
    </source>
</evidence>
<dbReference type="InterPro" id="IPR036388">
    <property type="entry name" value="WH-like_DNA-bd_sf"/>
</dbReference>
<keyword evidence="2" id="KW-0805">Transcription regulation</keyword>
<protein>
    <submittedName>
        <fullName evidence="7">RNA polymerase sigma-54 factor RpoN</fullName>
    </submittedName>
</protein>
<dbReference type="GO" id="GO:0006352">
    <property type="term" value="P:DNA-templated transcription initiation"/>
    <property type="evidence" value="ECO:0007669"/>
    <property type="project" value="InterPro"/>
</dbReference>
<dbReference type="GO" id="GO:0016987">
    <property type="term" value="F:sigma factor activity"/>
    <property type="evidence" value="ECO:0007669"/>
    <property type="project" value="UniProtKB-KW"/>
</dbReference>
<evidence type="ECO:0000259" key="6">
    <source>
        <dbReference type="Pfam" id="PF08281"/>
    </source>
</evidence>
<dbReference type="Gene3D" id="1.10.10.10">
    <property type="entry name" value="Winged helix-like DNA-binding domain superfamily/Winged helix DNA-binding domain"/>
    <property type="match status" value="1"/>
</dbReference>
<reference evidence="7 8" key="1">
    <citation type="journal article" date="2014" name="Genome Announc.">
        <title>Draft Genome Sequence of Lysobacter capsici AZ78, a Bacterium Antagonistic to Plant-Pathogenic Oomycetes.</title>
        <authorList>
            <person name="Puopolo G."/>
            <person name="Sonego P."/>
            <person name="Engelen K."/>
            <person name="Pertot I."/>
        </authorList>
    </citation>
    <scope>NUCLEOTIDE SEQUENCE [LARGE SCALE GENOMIC DNA]</scope>
    <source>
        <strain evidence="7 8">AZ78</strain>
    </source>
</reference>
<dbReference type="Proteomes" id="UP000023435">
    <property type="component" value="Unassembled WGS sequence"/>
</dbReference>
<gene>
    <name evidence="7" type="ORF">AZ78_4483</name>
</gene>
<dbReference type="CDD" id="cd06171">
    <property type="entry name" value="Sigma70_r4"/>
    <property type="match status" value="1"/>
</dbReference>
<dbReference type="NCBIfam" id="NF006550">
    <property type="entry name" value="PRK09047.1"/>
    <property type="match status" value="1"/>
</dbReference>
<organism evidence="7 8">
    <name type="scientific">Lysobacter capsici AZ78</name>
    <dbReference type="NCBI Taxonomy" id="1444315"/>
    <lineage>
        <taxon>Bacteria</taxon>
        <taxon>Pseudomonadati</taxon>
        <taxon>Pseudomonadota</taxon>
        <taxon>Gammaproteobacteria</taxon>
        <taxon>Lysobacterales</taxon>
        <taxon>Lysobacteraceae</taxon>
        <taxon>Lysobacter</taxon>
    </lineage>
</organism>
<evidence type="ECO:0000313" key="8">
    <source>
        <dbReference type="Proteomes" id="UP000023435"/>
    </source>
</evidence>
<dbReference type="SUPFAM" id="SSF88946">
    <property type="entry name" value="Sigma2 domain of RNA polymerase sigma factors"/>
    <property type="match status" value="1"/>
</dbReference>
<proteinExistence type="inferred from homology"/>
<dbReference type="InterPro" id="IPR014284">
    <property type="entry name" value="RNA_pol_sigma-70_dom"/>
</dbReference>
<dbReference type="InterPro" id="IPR013325">
    <property type="entry name" value="RNA_pol_sigma_r2"/>
</dbReference>
<dbReference type="InterPro" id="IPR013324">
    <property type="entry name" value="RNA_pol_sigma_r3/r4-like"/>
</dbReference>
<feature type="region of interest" description="Disordered" evidence="5">
    <location>
        <begin position="1"/>
        <end position="75"/>
    </location>
</feature>
<evidence type="ECO:0000256" key="5">
    <source>
        <dbReference type="SAM" id="MobiDB-lite"/>
    </source>
</evidence>
<evidence type="ECO:0000256" key="2">
    <source>
        <dbReference type="ARBA" id="ARBA00023015"/>
    </source>
</evidence>
<dbReference type="AlphaFoldDB" id="A0A120AHY6"/>
<dbReference type="GO" id="GO:0003677">
    <property type="term" value="F:DNA binding"/>
    <property type="evidence" value="ECO:0007669"/>
    <property type="project" value="InterPro"/>
</dbReference>
<dbReference type="PANTHER" id="PTHR43133">
    <property type="entry name" value="RNA POLYMERASE ECF-TYPE SIGMA FACTO"/>
    <property type="match status" value="1"/>
</dbReference>
<keyword evidence="8" id="KW-1185">Reference proteome</keyword>
<evidence type="ECO:0000256" key="1">
    <source>
        <dbReference type="ARBA" id="ARBA00010641"/>
    </source>
</evidence>
<feature type="compositionally biased region" description="Acidic residues" evidence="5">
    <location>
        <begin position="162"/>
        <end position="173"/>
    </location>
</feature>
<dbReference type="Pfam" id="PF08281">
    <property type="entry name" value="Sigma70_r4_2"/>
    <property type="match status" value="1"/>
</dbReference>
<dbReference type="InterPro" id="IPR039425">
    <property type="entry name" value="RNA_pol_sigma-70-like"/>
</dbReference>
<dbReference type="EMBL" id="JAJA02000001">
    <property type="protein sequence ID" value="KWS06923.1"/>
    <property type="molecule type" value="Genomic_DNA"/>
</dbReference>
<keyword evidence="3" id="KW-0731">Sigma factor</keyword>
<comment type="caution">
    <text evidence="7">The sequence shown here is derived from an EMBL/GenBank/DDBJ whole genome shotgun (WGS) entry which is preliminary data.</text>
</comment>
<feature type="compositionally biased region" description="Basic and acidic residues" evidence="5">
    <location>
        <begin position="49"/>
        <end position="70"/>
    </location>
</feature>
<feature type="compositionally biased region" description="Basic and acidic residues" evidence="5">
    <location>
        <begin position="11"/>
        <end position="20"/>
    </location>
</feature>
<feature type="compositionally biased region" description="Low complexity" evidence="5">
    <location>
        <begin position="23"/>
        <end position="40"/>
    </location>
</feature>
<evidence type="ECO:0000256" key="4">
    <source>
        <dbReference type="ARBA" id="ARBA00023163"/>
    </source>
</evidence>
<name>A0A120AHY6_9GAMM</name>
<accession>A0A120AHY6</accession>
<keyword evidence="4" id="KW-0804">Transcription</keyword>
<dbReference type="PANTHER" id="PTHR43133:SF64">
    <property type="entry name" value="ECF SIGMA FACTOR"/>
    <property type="match status" value="1"/>
</dbReference>
<feature type="domain" description="RNA polymerase sigma factor 70 region 4 type 2" evidence="6">
    <location>
        <begin position="187"/>
        <end position="238"/>
    </location>
</feature>
<dbReference type="SUPFAM" id="SSF88659">
    <property type="entry name" value="Sigma3 and sigma4 domains of RNA polymerase sigma factors"/>
    <property type="match status" value="1"/>
</dbReference>
<dbReference type="NCBIfam" id="TIGR02937">
    <property type="entry name" value="sigma70-ECF"/>
    <property type="match status" value="1"/>
</dbReference>
<evidence type="ECO:0000313" key="7">
    <source>
        <dbReference type="EMBL" id="KWS06923.1"/>
    </source>
</evidence>
<feature type="region of interest" description="Disordered" evidence="5">
    <location>
        <begin position="162"/>
        <end position="182"/>
    </location>
</feature>
<dbReference type="InterPro" id="IPR013249">
    <property type="entry name" value="RNA_pol_sigma70_r4_t2"/>
</dbReference>
<sequence length="246" mass="27783">MSVDNDPPSDPLEHRYDRRRPAGARPEPATPGAPTAPGMASDPAASTSRLRESAPPDAVAHERVPHEQARPEPSARLPATIEEFLAGLGTRAFRFAELGLRHREDALDAVQDAMMKMLGYRERPPQEWTPLFWSILRSRIVDIQRRRTFRLRWLMPAARDDDDAPMDWADDGPDPSRTHDGREAYGKLADALAKLPRRQREAFSLRILEELDVATTARAMGCSEGAVKTHLSRAREALQRQLEEWR</sequence>